<dbReference type="EMBL" id="CP001649">
    <property type="protein sequence ID" value="ACS79186.1"/>
    <property type="molecule type" value="Genomic_DNA"/>
</dbReference>
<evidence type="ECO:0000313" key="4">
    <source>
        <dbReference type="EMBL" id="ACS79186.1"/>
    </source>
</evidence>
<proteinExistence type="predicted"/>
<dbReference type="PROSITE" id="PS50801">
    <property type="entry name" value="STAS"/>
    <property type="match status" value="1"/>
</dbReference>
<accession>C6C123</accession>
<dbReference type="Pfam" id="PF01740">
    <property type="entry name" value="STAS"/>
    <property type="match status" value="1"/>
</dbReference>
<dbReference type="SUPFAM" id="SSF52172">
    <property type="entry name" value="CheY-like"/>
    <property type="match status" value="1"/>
</dbReference>
<feature type="domain" description="STAS" evidence="3">
    <location>
        <begin position="128"/>
        <end position="237"/>
    </location>
</feature>
<dbReference type="OrthoDB" id="9800029at2"/>
<dbReference type="PANTHER" id="PTHR43228">
    <property type="entry name" value="TWO-COMPONENT RESPONSE REGULATOR"/>
    <property type="match status" value="1"/>
</dbReference>
<dbReference type="InterPro" id="IPR052048">
    <property type="entry name" value="ST_Response_Regulator"/>
</dbReference>
<name>C6C123_MARSD</name>
<feature type="modified residue" description="4-aspartylphosphate" evidence="1">
    <location>
        <position position="52"/>
    </location>
</feature>
<dbReference type="Gene3D" id="3.30.750.24">
    <property type="entry name" value="STAS domain"/>
    <property type="match status" value="1"/>
</dbReference>
<dbReference type="InterPro" id="IPR001789">
    <property type="entry name" value="Sig_transdc_resp-reg_receiver"/>
</dbReference>
<dbReference type="PROSITE" id="PS50110">
    <property type="entry name" value="RESPONSE_REGULATORY"/>
    <property type="match status" value="1"/>
</dbReference>
<feature type="domain" description="Response regulatory" evidence="2">
    <location>
        <begin position="3"/>
        <end position="117"/>
    </location>
</feature>
<dbReference type="Proteomes" id="UP000002601">
    <property type="component" value="Chromosome"/>
</dbReference>
<organism evidence="4 5">
    <name type="scientific">Maridesulfovibrio salexigens (strain ATCC 14822 / DSM 2638 / NCIMB 8403 / VKM B-1763)</name>
    <name type="common">Desulfovibrio salexigens</name>
    <dbReference type="NCBI Taxonomy" id="526222"/>
    <lineage>
        <taxon>Bacteria</taxon>
        <taxon>Pseudomonadati</taxon>
        <taxon>Thermodesulfobacteriota</taxon>
        <taxon>Desulfovibrionia</taxon>
        <taxon>Desulfovibrionales</taxon>
        <taxon>Desulfovibrionaceae</taxon>
        <taxon>Maridesulfovibrio</taxon>
    </lineage>
</organism>
<dbReference type="CDD" id="cd17536">
    <property type="entry name" value="REC_YesN-like"/>
    <property type="match status" value="1"/>
</dbReference>
<dbReference type="AlphaFoldDB" id="C6C123"/>
<gene>
    <name evidence="4" type="ordered locus">Desal_1123</name>
</gene>
<dbReference type="HOGENOM" id="CLU_1159617_0_0_7"/>
<dbReference type="InterPro" id="IPR036513">
    <property type="entry name" value="STAS_dom_sf"/>
</dbReference>
<dbReference type="GO" id="GO:0000160">
    <property type="term" value="P:phosphorelay signal transduction system"/>
    <property type="evidence" value="ECO:0007669"/>
    <property type="project" value="InterPro"/>
</dbReference>
<dbReference type="STRING" id="526222.Desal_1123"/>
<evidence type="ECO:0000259" key="2">
    <source>
        <dbReference type="PROSITE" id="PS50110"/>
    </source>
</evidence>
<dbReference type="InterPro" id="IPR002645">
    <property type="entry name" value="STAS_dom"/>
</dbReference>
<dbReference type="KEGG" id="dsa:Desal_1123"/>
<reference evidence="4 5" key="1">
    <citation type="submission" date="2009-06" db="EMBL/GenBank/DDBJ databases">
        <title>Complete sequence of Desulfovibrio salexigens DSM 2638.</title>
        <authorList>
            <consortium name="US DOE Joint Genome Institute"/>
            <person name="Lucas S."/>
            <person name="Copeland A."/>
            <person name="Lapidus A."/>
            <person name="Glavina del Rio T."/>
            <person name="Tice H."/>
            <person name="Bruce D."/>
            <person name="Goodwin L."/>
            <person name="Pitluck S."/>
            <person name="Munk A.C."/>
            <person name="Brettin T."/>
            <person name="Detter J.C."/>
            <person name="Han C."/>
            <person name="Tapia R."/>
            <person name="Larimer F."/>
            <person name="Land M."/>
            <person name="Hauser L."/>
            <person name="Kyrpides N."/>
            <person name="Anderson I."/>
            <person name="Wall J.D."/>
            <person name="Arkin A.P."/>
            <person name="Dehal P."/>
            <person name="Chivian D."/>
            <person name="Giles B."/>
            <person name="Hazen T.C."/>
        </authorList>
    </citation>
    <scope>NUCLEOTIDE SEQUENCE [LARGE SCALE GENOMIC DNA]</scope>
    <source>
        <strain evidence="5">ATCC 14822 / DSM 2638 / NCIMB 8403 / VKM B-1763</strain>
    </source>
</reference>
<dbReference type="Gene3D" id="3.40.50.2300">
    <property type="match status" value="1"/>
</dbReference>
<evidence type="ECO:0000259" key="3">
    <source>
        <dbReference type="PROSITE" id="PS50801"/>
    </source>
</evidence>
<protein>
    <submittedName>
        <fullName evidence="4">Anti-sigma-factor antagonist</fullName>
    </submittedName>
</protein>
<evidence type="ECO:0000313" key="5">
    <source>
        <dbReference type="Proteomes" id="UP000002601"/>
    </source>
</evidence>
<evidence type="ECO:0000256" key="1">
    <source>
        <dbReference type="PROSITE-ProRule" id="PRU00169"/>
    </source>
</evidence>
<dbReference type="PANTHER" id="PTHR43228:SF1">
    <property type="entry name" value="TWO-COMPONENT RESPONSE REGULATOR ARR22"/>
    <property type="match status" value="1"/>
</dbReference>
<dbReference type="RefSeq" id="WP_015851005.1">
    <property type="nucleotide sequence ID" value="NC_012881.1"/>
</dbReference>
<sequence>MSRILVIDDEKATLNMFKMLLTAYGHEVLTAENGEEGISVFDAEKPDLVMTDIKMPGMDGLQVLGKIKSISPDSEVIVITGHGDMDLAIKALNLDATDFLNKPVKREELEKALQLSADRIEFARSRQKDIVLTLEDDLAVINVSGNLTSKSEGLLQDVFDEALATAKGSFLLVFEEKSSINGAAMDSLYKLVEKARTRGCGVHIAGLSENFRSVLDSMGITQMASVYETEQEARGSF</sequence>
<keyword evidence="1" id="KW-0597">Phosphoprotein</keyword>
<dbReference type="eggNOG" id="COG2204">
    <property type="taxonomic scope" value="Bacteria"/>
</dbReference>
<dbReference type="InterPro" id="IPR011006">
    <property type="entry name" value="CheY-like_superfamily"/>
</dbReference>
<dbReference type="Pfam" id="PF00072">
    <property type="entry name" value="Response_reg"/>
    <property type="match status" value="1"/>
</dbReference>
<dbReference type="SMART" id="SM00448">
    <property type="entry name" value="REC"/>
    <property type="match status" value="1"/>
</dbReference>
<keyword evidence="5" id="KW-1185">Reference proteome</keyword>
<dbReference type="SUPFAM" id="SSF52091">
    <property type="entry name" value="SpoIIaa-like"/>
    <property type="match status" value="1"/>
</dbReference>